<evidence type="ECO:0000259" key="1">
    <source>
        <dbReference type="PROSITE" id="PS51184"/>
    </source>
</evidence>
<dbReference type="PANTHER" id="PTHR12461:SF105">
    <property type="entry name" value="HYPOXIA-INDUCIBLE FACTOR 1-ALPHA INHIBITOR"/>
    <property type="match status" value="1"/>
</dbReference>
<dbReference type="PANTHER" id="PTHR12461">
    <property type="entry name" value="HYPOXIA-INDUCIBLE FACTOR 1 ALPHA INHIBITOR-RELATED"/>
    <property type="match status" value="1"/>
</dbReference>
<protein>
    <recommendedName>
        <fullName evidence="1">JmjC domain-containing protein</fullName>
    </recommendedName>
</protein>
<accession>A0ABD3NZY4</accession>
<dbReference type="PROSITE" id="PS51184">
    <property type="entry name" value="JMJC"/>
    <property type="match status" value="1"/>
</dbReference>
<dbReference type="AlphaFoldDB" id="A0ABD3NZY4"/>
<evidence type="ECO:0000313" key="3">
    <source>
        <dbReference type="Proteomes" id="UP001530315"/>
    </source>
</evidence>
<dbReference type="Gene3D" id="2.60.120.650">
    <property type="entry name" value="Cupin"/>
    <property type="match status" value="1"/>
</dbReference>
<dbReference type="SUPFAM" id="SSF51197">
    <property type="entry name" value="Clavaminate synthase-like"/>
    <property type="match status" value="1"/>
</dbReference>
<feature type="domain" description="JmjC" evidence="1">
    <location>
        <begin position="80"/>
        <end position="262"/>
    </location>
</feature>
<organism evidence="2 3">
    <name type="scientific">Stephanodiscus triporus</name>
    <dbReference type="NCBI Taxonomy" id="2934178"/>
    <lineage>
        <taxon>Eukaryota</taxon>
        <taxon>Sar</taxon>
        <taxon>Stramenopiles</taxon>
        <taxon>Ochrophyta</taxon>
        <taxon>Bacillariophyta</taxon>
        <taxon>Coscinodiscophyceae</taxon>
        <taxon>Thalassiosirophycidae</taxon>
        <taxon>Stephanodiscales</taxon>
        <taxon>Stephanodiscaceae</taxon>
        <taxon>Stephanodiscus</taxon>
    </lineage>
</organism>
<sequence>MKGKTASSIPAFMGQEDQITTEMTLREAIHWSSTTSNMAVCLAQVPIATTDEESNDKKSIDINLDGTLQSTTTRDVTNDSQMSQLSSMLRLPSYLLLGDPRETTKGGGGIVIRSTNLWHAPQTCCTNSHCDDHDGLLIVKEGTKAVELSPPGCICGSSIYSEHANHPALLRRDIRNDDDNESTDARIRSEISKTLDLKRLRTHVISVSAGEALYIPYGWWHRVESTSSSSDDRTDKGCTAVNVWFDYDRRTAEPPIHMAPFHLRDFARKRYEMHAENAATFALEGKRRIAMRQVGGRVPVGLMCSRILRRGWERVWALLRGADHAAENNMWVIGGTYSDCWTQFTKEVDANEVADIVLICAIVTQFRIQMEFFLLLINLGNDLHVGALVNMWTLFSPHSPSGHSHFSELILGMSHESCFVVTQAWERHKAKSEVESSFKRFFELAGDENEKKVRTHLMVGVEEFRRKSCESYYSSIDSA</sequence>
<dbReference type="InterPro" id="IPR003347">
    <property type="entry name" value="JmjC_dom"/>
</dbReference>
<keyword evidence="3" id="KW-1185">Reference proteome</keyword>
<dbReference type="EMBL" id="JALLAZ020001082">
    <property type="protein sequence ID" value="KAL3781142.1"/>
    <property type="molecule type" value="Genomic_DNA"/>
</dbReference>
<evidence type="ECO:0000313" key="2">
    <source>
        <dbReference type="EMBL" id="KAL3781142.1"/>
    </source>
</evidence>
<gene>
    <name evidence="2" type="ORF">ACHAW5_002408</name>
</gene>
<name>A0ABD3NZY4_9STRA</name>
<dbReference type="Proteomes" id="UP001530315">
    <property type="component" value="Unassembled WGS sequence"/>
</dbReference>
<reference evidence="2 3" key="1">
    <citation type="submission" date="2024-10" db="EMBL/GenBank/DDBJ databases">
        <title>Updated reference genomes for cyclostephanoid diatoms.</title>
        <authorList>
            <person name="Roberts W.R."/>
            <person name="Alverson A.J."/>
        </authorList>
    </citation>
    <scope>NUCLEOTIDE SEQUENCE [LARGE SCALE GENOMIC DNA]</scope>
    <source>
        <strain evidence="2 3">AJA276-08</strain>
    </source>
</reference>
<dbReference type="Pfam" id="PF13621">
    <property type="entry name" value="Cupin_8"/>
    <property type="match status" value="1"/>
</dbReference>
<comment type="caution">
    <text evidence="2">The sequence shown here is derived from an EMBL/GenBank/DDBJ whole genome shotgun (WGS) entry which is preliminary data.</text>
</comment>
<dbReference type="InterPro" id="IPR041667">
    <property type="entry name" value="Cupin_8"/>
</dbReference>
<proteinExistence type="predicted"/>